<sequence>MRNLHYILMMSVLFCMGCEWNLKLDVAGKSSSAIRVERYDRIESLYLTTGDFSALKHMNIDYPIQTRTLIEDVLKIGRVNDPQINSKFLNFYQDTVLQSLIRDVEYQYANMDDVDRDLTEAFARLTDAVPDIEIPLVYAQIGSLDQSIIVGNNTLGICLDKYLGFEYPLYLKFYSVSQRRSMIRSMIVPDCLMFYLLSLYPMAYDRELSQPERDIHMGKIQWVVNKAMHKPVFFNKYVTSVDKYMKSNKHVGVEKLLKNNDYSVFLVR</sequence>
<reference evidence="1 2" key="1">
    <citation type="submission" date="2020-05" db="EMBL/GenBank/DDBJ databases">
        <title>Distinct polysaccharide utilization as determinants for interspecies competition between intestinal Prevotella spp.</title>
        <authorList>
            <person name="Galvez E.J.C."/>
            <person name="Iljazovic A."/>
            <person name="Strowig T."/>
        </authorList>
    </citation>
    <scope>NUCLEOTIDE SEQUENCE [LARGE SCALE GENOMIC DNA]</scope>
    <source>
        <strain evidence="1 2">PROD</strain>
    </source>
</reference>
<evidence type="ECO:0000313" key="1">
    <source>
        <dbReference type="EMBL" id="NPE12987.1"/>
    </source>
</evidence>
<dbReference type="Proteomes" id="UP001193734">
    <property type="component" value="Unassembled WGS sequence"/>
</dbReference>
<dbReference type="EMBL" id="JABKKE010000001">
    <property type="protein sequence ID" value="NPE12987.1"/>
    <property type="molecule type" value="Genomic_DNA"/>
</dbReference>
<dbReference type="InterPro" id="IPR019853">
    <property type="entry name" value="GldB-like"/>
</dbReference>
<gene>
    <name evidence="1" type="ORF">HPS55_01355</name>
</gene>
<protein>
    <submittedName>
        <fullName evidence="1">Gliding motility protein GldB</fullName>
    </submittedName>
</protein>
<evidence type="ECO:0000313" key="2">
    <source>
        <dbReference type="Proteomes" id="UP001193734"/>
    </source>
</evidence>
<comment type="caution">
    <text evidence="1">The sequence shown here is derived from an EMBL/GenBank/DDBJ whole genome shotgun (WGS) entry which is preliminary data.</text>
</comment>
<keyword evidence="2" id="KW-1185">Reference proteome</keyword>
<organism evidence="1 2">
    <name type="scientific">Xylanibacter rodentium</name>
    <dbReference type="NCBI Taxonomy" id="2736289"/>
    <lineage>
        <taxon>Bacteria</taxon>
        <taxon>Pseudomonadati</taxon>
        <taxon>Bacteroidota</taxon>
        <taxon>Bacteroidia</taxon>
        <taxon>Bacteroidales</taxon>
        <taxon>Prevotellaceae</taxon>
        <taxon>Xylanibacter</taxon>
    </lineage>
</organism>
<proteinExistence type="predicted"/>
<name>A0ABX2AQK8_9BACT</name>
<accession>A0ABX2AQK8</accession>
<dbReference type="Pfam" id="PF25594">
    <property type="entry name" value="GldB_lipo"/>
    <property type="match status" value="1"/>
</dbReference>